<evidence type="ECO:0000256" key="1">
    <source>
        <dbReference type="ARBA" id="ARBA00006611"/>
    </source>
</evidence>
<feature type="domain" description="Type II secretion system protein GspE N-terminal" evidence="5">
    <location>
        <begin position="274"/>
        <end position="359"/>
    </location>
</feature>
<accession>A0ABP7TEF7</accession>
<dbReference type="PANTHER" id="PTHR30258">
    <property type="entry name" value="TYPE II SECRETION SYSTEM PROTEIN GSPE-RELATED"/>
    <property type="match status" value="1"/>
</dbReference>
<dbReference type="InterPro" id="IPR037257">
    <property type="entry name" value="T2SS_E_N_sf"/>
</dbReference>
<gene>
    <name evidence="6" type="ORF">GCM10022212_23410</name>
</gene>
<sequence>MLTDFNWPVPAHYDTLLLPVSANEVDDEPAELTMQNGRSQEGILMHLDGAEMYVEFRTRRSASSVRIGFTNLRMLCLITPVAMHKLPLSDDVIATGIAIASTQQKCVVHYHTGDPLILQTISLVAKAYGLFLYLPVEGSDKVLRCFIPAAAIKNYEIGDQLGKMLVAEKIVTESHLSAGLEKQEQLRSQKLGDYLKQQHIITQENVETALQSQKGKPQLRLGEALLQENLITETQLADALAAQTQNRKVPLGDILIEMNIVSLDTIKRVLAQKLGIPFVTLRGFKFDPALTKAIPGDFVRKYKMMPLYQTPSRMVVAMENPLAHHALQELAFYTKLKIDPVMASADELRTVISQIYGAKGDGGNIAELVYELGADEVKFDTPVETITESDNTLVRLVNKIILDANDQGVSDIHIENMKGNRPTRVRFRKDGVMQAYSEVPAQFRNALVSRIKIMCRLDISEKRRSQDGKMNFEQYGPASIELRVLTIPTTEGLEDIVMRILAAPKAVTIESLGLSEYGMEGLKKLALRPHGLLFVCGPTGSGKTTTLHSLLNFINTPERKIWTVEDPVEITQDGLRQVQVQAKIDWTFAAVLRSFMRADPDVIMVGETRDPETAKTVIEASLTGHLVFSTMHTNSAAESVVRLLDFGLDPFNFADALLGVVGQRLARRLCNQCKTSHAASEEELDMLASEYCFETDLDKTEVRQRWQRHYGRDGGQIALFSASGCDSCNDTGYKGRLGVHEVLIATAAVKKKIHARANVPEILKVAMSEGMMTLRQDGIEKIFQGHTDWEQIRTV</sequence>
<evidence type="ECO:0000256" key="3">
    <source>
        <dbReference type="ARBA" id="ARBA00022840"/>
    </source>
</evidence>
<dbReference type="Gene3D" id="3.30.450.90">
    <property type="match status" value="1"/>
</dbReference>
<dbReference type="Proteomes" id="UP001501353">
    <property type="component" value="Unassembled WGS sequence"/>
</dbReference>
<keyword evidence="3" id="KW-0067">ATP-binding</keyword>
<keyword evidence="7" id="KW-1185">Reference proteome</keyword>
<dbReference type="InterPro" id="IPR001482">
    <property type="entry name" value="T2SS/T4SS_dom"/>
</dbReference>
<dbReference type="Gene3D" id="3.30.300.160">
    <property type="entry name" value="Type II secretion system, protein E, N-terminal domain"/>
    <property type="match status" value="1"/>
</dbReference>
<organism evidence="6 7">
    <name type="scientific">Actimicrobium antarcticum</name>
    <dbReference type="NCBI Taxonomy" id="1051899"/>
    <lineage>
        <taxon>Bacteria</taxon>
        <taxon>Pseudomonadati</taxon>
        <taxon>Pseudomonadota</taxon>
        <taxon>Betaproteobacteria</taxon>
        <taxon>Burkholderiales</taxon>
        <taxon>Oxalobacteraceae</taxon>
        <taxon>Actimicrobium</taxon>
    </lineage>
</organism>
<evidence type="ECO:0000259" key="5">
    <source>
        <dbReference type="Pfam" id="PF05157"/>
    </source>
</evidence>
<comment type="caution">
    <text evidence="6">The sequence shown here is derived from an EMBL/GenBank/DDBJ whole genome shotgun (WGS) entry which is preliminary data.</text>
</comment>
<evidence type="ECO:0000259" key="4">
    <source>
        <dbReference type="Pfam" id="PF00437"/>
    </source>
</evidence>
<proteinExistence type="inferred from homology"/>
<dbReference type="PANTHER" id="PTHR30258:SF1">
    <property type="entry name" value="PROTEIN TRANSPORT PROTEIN HOFB HOMOLOG"/>
    <property type="match status" value="1"/>
</dbReference>
<dbReference type="Pfam" id="PF05157">
    <property type="entry name" value="MshEN"/>
    <property type="match status" value="1"/>
</dbReference>
<dbReference type="Pfam" id="PF00437">
    <property type="entry name" value="T2SSE"/>
    <property type="match status" value="1"/>
</dbReference>
<name>A0ABP7TEF7_9BURK</name>
<dbReference type="SUPFAM" id="SSF160246">
    <property type="entry name" value="EspE N-terminal domain-like"/>
    <property type="match status" value="1"/>
</dbReference>
<comment type="similarity">
    <text evidence="1">Belongs to the GSP E family.</text>
</comment>
<dbReference type="SUPFAM" id="SSF52540">
    <property type="entry name" value="P-loop containing nucleoside triphosphate hydrolases"/>
    <property type="match status" value="1"/>
</dbReference>
<reference evidence="7" key="1">
    <citation type="journal article" date="2019" name="Int. J. Syst. Evol. Microbiol.">
        <title>The Global Catalogue of Microorganisms (GCM) 10K type strain sequencing project: providing services to taxonomists for standard genome sequencing and annotation.</title>
        <authorList>
            <consortium name="The Broad Institute Genomics Platform"/>
            <consortium name="The Broad Institute Genome Sequencing Center for Infectious Disease"/>
            <person name="Wu L."/>
            <person name="Ma J."/>
        </authorList>
    </citation>
    <scope>NUCLEOTIDE SEQUENCE [LARGE SCALE GENOMIC DNA]</scope>
    <source>
        <strain evidence="7">JCM 16673</strain>
    </source>
</reference>
<dbReference type="InterPro" id="IPR027417">
    <property type="entry name" value="P-loop_NTPase"/>
</dbReference>
<dbReference type="RefSeq" id="WP_344763492.1">
    <property type="nucleotide sequence ID" value="NZ_BAAAZE010000008.1"/>
</dbReference>
<dbReference type="CDD" id="cd01129">
    <property type="entry name" value="PulE-GspE-like"/>
    <property type="match status" value="1"/>
</dbReference>
<dbReference type="InterPro" id="IPR007831">
    <property type="entry name" value="T2SS_GspE_N"/>
</dbReference>
<evidence type="ECO:0000313" key="7">
    <source>
        <dbReference type="Proteomes" id="UP001501353"/>
    </source>
</evidence>
<evidence type="ECO:0000256" key="2">
    <source>
        <dbReference type="ARBA" id="ARBA00022741"/>
    </source>
</evidence>
<dbReference type="Gene3D" id="3.40.50.300">
    <property type="entry name" value="P-loop containing nucleotide triphosphate hydrolases"/>
    <property type="match status" value="1"/>
</dbReference>
<protein>
    <submittedName>
        <fullName evidence="6">ATPase, T2SS/T4P/T4SS family</fullName>
    </submittedName>
</protein>
<evidence type="ECO:0000313" key="6">
    <source>
        <dbReference type="EMBL" id="GAA4025065.1"/>
    </source>
</evidence>
<keyword evidence="2" id="KW-0547">Nucleotide-binding</keyword>
<feature type="domain" description="Bacterial type II secretion system protein E" evidence="4">
    <location>
        <begin position="388"/>
        <end position="792"/>
    </location>
</feature>
<dbReference type="EMBL" id="BAAAZE010000008">
    <property type="protein sequence ID" value="GAA4025065.1"/>
    <property type="molecule type" value="Genomic_DNA"/>
</dbReference>